<evidence type="ECO:0000313" key="2">
    <source>
        <dbReference type="Proteomes" id="UP000799755"/>
    </source>
</evidence>
<accession>A0ACB6QHD9</accession>
<gene>
    <name evidence="1" type="ORF">BDR25DRAFT_360502</name>
</gene>
<evidence type="ECO:0000313" key="1">
    <source>
        <dbReference type="EMBL" id="KAF2465561.1"/>
    </source>
</evidence>
<sequence length="305" mass="33679">MILQLRGASELEVSALEKLDRARARALMRRHQGVPRGRFRALIIDEVWEQGGETQDFKQTNGTLFAGSPTPSSINVTLSTVALPHGNPPPLSREVTGTHGPPLLPAQKVTCSVISTNSRILVVLRHQGQLSRLFLCLFPKEALIVSILNFTIFISANISPVTSPLRDVRIFRNLPFCHSTLTLIKMQILILALIKVVDGLVVMGQRMHASLNLNLNLALLSNELKKYALMPAPPCLTIRAGRTTRLANHSEVTTTNGRLLYIPSFKCKPVSLLRKYSIGAMPISAAIGVEYIIIENLPGIRFHYK</sequence>
<organism evidence="1 2">
    <name type="scientific">Lindgomyces ingoldianus</name>
    <dbReference type="NCBI Taxonomy" id="673940"/>
    <lineage>
        <taxon>Eukaryota</taxon>
        <taxon>Fungi</taxon>
        <taxon>Dikarya</taxon>
        <taxon>Ascomycota</taxon>
        <taxon>Pezizomycotina</taxon>
        <taxon>Dothideomycetes</taxon>
        <taxon>Pleosporomycetidae</taxon>
        <taxon>Pleosporales</taxon>
        <taxon>Lindgomycetaceae</taxon>
        <taxon>Lindgomyces</taxon>
    </lineage>
</organism>
<comment type="caution">
    <text evidence="1">The sequence shown here is derived from an EMBL/GenBank/DDBJ whole genome shotgun (WGS) entry which is preliminary data.</text>
</comment>
<name>A0ACB6QHD9_9PLEO</name>
<reference evidence="1" key="1">
    <citation type="journal article" date="2020" name="Stud. Mycol.">
        <title>101 Dothideomycetes genomes: a test case for predicting lifestyles and emergence of pathogens.</title>
        <authorList>
            <person name="Haridas S."/>
            <person name="Albert R."/>
            <person name="Binder M."/>
            <person name="Bloem J."/>
            <person name="Labutti K."/>
            <person name="Salamov A."/>
            <person name="Andreopoulos B."/>
            <person name="Baker S."/>
            <person name="Barry K."/>
            <person name="Bills G."/>
            <person name="Bluhm B."/>
            <person name="Cannon C."/>
            <person name="Castanera R."/>
            <person name="Culley D."/>
            <person name="Daum C."/>
            <person name="Ezra D."/>
            <person name="Gonzalez J."/>
            <person name="Henrissat B."/>
            <person name="Kuo A."/>
            <person name="Liang C."/>
            <person name="Lipzen A."/>
            <person name="Lutzoni F."/>
            <person name="Magnuson J."/>
            <person name="Mondo S."/>
            <person name="Nolan M."/>
            <person name="Ohm R."/>
            <person name="Pangilinan J."/>
            <person name="Park H.-J."/>
            <person name="Ramirez L."/>
            <person name="Alfaro M."/>
            <person name="Sun H."/>
            <person name="Tritt A."/>
            <person name="Yoshinaga Y."/>
            <person name="Zwiers L.-H."/>
            <person name="Turgeon B."/>
            <person name="Goodwin S."/>
            <person name="Spatafora J."/>
            <person name="Crous P."/>
            <person name="Grigoriev I."/>
        </authorList>
    </citation>
    <scope>NUCLEOTIDE SEQUENCE</scope>
    <source>
        <strain evidence="1">ATCC 200398</strain>
    </source>
</reference>
<protein>
    <submittedName>
        <fullName evidence="1">Uncharacterized protein</fullName>
    </submittedName>
</protein>
<dbReference type="Proteomes" id="UP000799755">
    <property type="component" value="Unassembled WGS sequence"/>
</dbReference>
<dbReference type="EMBL" id="MU003529">
    <property type="protein sequence ID" value="KAF2465561.1"/>
    <property type="molecule type" value="Genomic_DNA"/>
</dbReference>
<keyword evidence="2" id="KW-1185">Reference proteome</keyword>
<proteinExistence type="predicted"/>